<dbReference type="STRING" id="366584.SAMN05216377_106231"/>
<dbReference type="RefSeq" id="WP_093082269.1">
    <property type="nucleotide sequence ID" value="NZ_FNBE01000006.1"/>
</dbReference>
<name>A0A1G7NFP4_PSEOR</name>
<dbReference type="AlphaFoldDB" id="A0A1G7NFP4"/>
<keyword evidence="2" id="KW-1185">Reference proteome</keyword>
<gene>
    <name evidence="1" type="ORF">SAMN05216377_106231</name>
</gene>
<evidence type="ECO:0000313" key="1">
    <source>
        <dbReference type="EMBL" id="SDF72874.1"/>
    </source>
</evidence>
<dbReference type="Proteomes" id="UP000198967">
    <property type="component" value="Unassembled WGS sequence"/>
</dbReference>
<organism evidence="1 2">
    <name type="scientific">Pseudonocardia oroxyli</name>
    <dbReference type="NCBI Taxonomy" id="366584"/>
    <lineage>
        <taxon>Bacteria</taxon>
        <taxon>Bacillati</taxon>
        <taxon>Actinomycetota</taxon>
        <taxon>Actinomycetes</taxon>
        <taxon>Pseudonocardiales</taxon>
        <taxon>Pseudonocardiaceae</taxon>
        <taxon>Pseudonocardia</taxon>
    </lineage>
</organism>
<evidence type="ECO:0000313" key="2">
    <source>
        <dbReference type="Proteomes" id="UP000198967"/>
    </source>
</evidence>
<reference evidence="1 2" key="1">
    <citation type="submission" date="2016-10" db="EMBL/GenBank/DDBJ databases">
        <authorList>
            <person name="de Groot N.N."/>
        </authorList>
    </citation>
    <scope>NUCLEOTIDE SEQUENCE [LARGE SCALE GENOMIC DNA]</scope>
    <source>
        <strain evidence="1 2">CGMCC 4.3143</strain>
    </source>
</reference>
<accession>A0A1G7NFP4</accession>
<dbReference type="EMBL" id="FNBE01000006">
    <property type="protein sequence ID" value="SDF72874.1"/>
    <property type="molecule type" value="Genomic_DNA"/>
</dbReference>
<protein>
    <submittedName>
        <fullName evidence="1">Uncharacterized protein</fullName>
    </submittedName>
</protein>
<sequence length="82" mass="8422">MSLGELRAALDGIGGLTAEARAHTLVAAERLSEAARILEELTARAGTDLPAEHLSRAREEVDDVAVALYEAGELIGGLGAGL</sequence>
<proteinExistence type="predicted"/>